<dbReference type="CDD" id="cd08768">
    <property type="entry name" value="Cdc6_C"/>
    <property type="match status" value="1"/>
</dbReference>
<sequence length="404" mass="45200">MGSFDFVREHSPYKHREALLDDYTPDTLVGRDSELAEYHGALQPAIYGEQPDNIFLYGKAGVGKTAATRFLLDKLEHNAGDYDDLDIFTELVNCDGLNSSYRVASHLVNTLRDPANRISETGYSRSQVYELMWDELDTHGGIILLVLDEIDHLKDDSILYQLSRARENENLTEARIGLIGISNDLTFRDGLSPKVRSSLCERSISFSTYDANELRAVLDQRREVAFKDDVLTDDVIPLCAAFGAQESGDARKALDLLLKAGDLAREENAARVSEEHVRRGRDLLEREQVARGIADLNDHERLVVYALATLEAESETPARSREIYSRYKALSDAAQREALTARWLREHLDDLSMLGILSVSEINEGSAGGKYREYALQQDLAVVLDALEETLEAMGVHTSVKGYV</sequence>
<dbReference type="SUPFAM" id="SSF46785">
    <property type="entry name" value="Winged helix' DNA-binding domain"/>
    <property type="match status" value="1"/>
</dbReference>
<dbReference type="EMBL" id="FTNO01000001">
    <property type="protein sequence ID" value="SIR05577.1"/>
    <property type="molecule type" value="Genomic_DNA"/>
</dbReference>
<evidence type="ECO:0000256" key="2">
    <source>
        <dbReference type="ARBA" id="ARBA00022705"/>
    </source>
</evidence>
<dbReference type="Gene3D" id="1.10.10.10">
    <property type="entry name" value="Winged helix-like DNA-binding domain superfamily/Winged helix DNA-binding domain"/>
    <property type="match status" value="1"/>
</dbReference>
<dbReference type="Pfam" id="PF09079">
    <property type="entry name" value="WHD_Cdc6"/>
    <property type="match status" value="1"/>
</dbReference>
<dbReference type="PANTHER" id="PTHR10763">
    <property type="entry name" value="CELL DIVISION CONTROL PROTEIN 6-RELATED"/>
    <property type="match status" value="1"/>
</dbReference>
<dbReference type="InterPro" id="IPR027417">
    <property type="entry name" value="P-loop_NTPase"/>
</dbReference>
<dbReference type="Pfam" id="PF13401">
    <property type="entry name" value="AAA_22"/>
    <property type="match status" value="1"/>
</dbReference>
<dbReference type="InterPro" id="IPR049945">
    <property type="entry name" value="AAA_22"/>
</dbReference>
<gene>
    <name evidence="8" type="ORF">SAMN05421858_1266</name>
</gene>
<dbReference type="Gene3D" id="3.40.50.300">
    <property type="entry name" value="P-loop containing nucleotide triphosphate hydrolases"/>
    <property type="match status" value="1"/>
</dbReference>
<dbReference type="InterPro" id="IPR003593">
    <property type="entry name" value="AAA+_ATPase"/>
</dbReference>
<name>A0A1N6XTB9_9EURY</name>
<keyword evidence="4 5" id="KW-0067">ATP-binding</keyword>
<reference evidence="9" key="1">
    <citation type="submission" date="2017-01" db="EMBL/GenBank/DDBJ databases">
        <authorList>
            <person name="Varghese N."/>
            <person name="Submissions S."/>
        </authorList>
    </citation>
    <scope>NUCLEOTIDE SEQUENCE [LARGE SCALE GENOMIC DNA]</scope>
    <source>
        <strain evidence="9">CGMCC 1.7737</strain>
    </source>
</reference>
<evidence type="ECO:0000313" key="8">
    <source>
        <dbReference type="EMBL" id="SIR05577.1"/>
    </source>
</evidence>
<dbReference type="HAMAP" id="MF_01407">
    <property type="entry name" value="ORC1_type_DNA_replic_protein"/>
    <property type="match status" value="1"/>
</dbReference>
<feature type="domain" description="AAA+ ATPase" evidence="6">
    <location>
        <begin position="50"/>
        <end position="228"/>
    </location>
</feature>
<evidence type="ECO:0000256" key="3">
    <source>
        <dbReference type="ARBA" id="ARBA00022741"/>
    </source>
</evidence>
<feature type="binding site" evidence="5">
    <location>
        <begin position="62"/>
        <end position="66"/>
    </location>
    <ligand>
        <name>ATP</name>
        <dbReference type="ChEBI" id="CHEBI:30616"/>
    </ligand>
</feature>
<evidence type="ECO:0000256" key="4">
    <source>
        <dbReference type="ARBA" id="ARBA00022840"/>
    </source>
</evidence>
<keyword evidence="8" id="KW-0131">Cell cycle</keyword>
<protein>
    <recommendedName>
        <fullName evidence="5">ORC1-type DNA replication protein</fullName>
    </recommendedName>
</protein>
<dbReference type="AlphaFoldDB" id="A0A1N6XTB9"/>
<dbReference type="InterPro" id="IPR015163">
    <property type="entry name" value="Cdc6_C"/>
</dbReference>
<proteinExistence type="inferred from homology"/>
<feature type="binding site" evidence="5">
    <location>
        <position position="209"/>
    </location>
    <ligand>
        <name>ATP</name>
        <dbReference type="ChEBI" id="CHEBI:30616"/>
    </ligand>
</feature>
<keyword evidence="8" id="KW-0132">Cell division</keyword>
<dbReference type="SMART" id="SM01074">
    <property type="entry name" value="Cdc6_C"/>
    <property type="match status" value="1"/>
</dbReference>
<dbReference type="InterPro" id="IPR036388">
    <property type="entry name" value="WH-like_DNA-bd_sf"/>
</dbReference>
<feature type="binding site" evidence="5">
    <location>
        <position position="221"/>
    </location>
    <ligand>
        <name>ATP</name>
        <dbReference type="ChEBI" id="CHEBI:30616"/>
    </ligand>
</feature>
<evidence type="ECO:0000259" key="6">
    <source>
        <dbReference type="SMART" id="SM00382"/>
    </source>
</evidence>
<dbReference type="SMART" id="SM00382">
    <property type="entry name" value="AAA"/>
    <property type="match status" value="1"/>
</dbReference>
<evidence type="ECO:0000256" key="5">
    <source>
        <dbReference type="HAMAP-Rule" id="MF_01407"/>
    </source>
</evidence>
<dbReference type="InterPro" id="IPR036390">
    <property type="entry name" value="WH_DNA-bd_sf"/>
</dbReference>
<dbReference type="GO" id="GO:0005524">
    <property type="term" value="F:ATP binding"/>
    <property type="evidence" value="ECO:0007669"/>
    <property type="project" value="UniProtKB-UniRule"/>
</dbReference>
<dbReference type="NCBIfam" id="TIGR02928">
    <property type="entry name" value="orc1/cdc6 family replication initiation protein"/>
    <property type="match status" value="1"/>
</dbReference>
<dbReference type="SUPFAM" id="SSF52540">
    <property type="entry name" value="P-loop containing nucleoside triphosphate hydrolases"/>
    <property type="match status" value="1"/>
</dbReference>
<dbReference type="GO" id="GO:0051301">
    <property type="term" value="P:cell division"/>
    <property type="evidence" value="ECO:0007669"/>
    <property type="project" value="UniProtKB-KW"/>
</dbReference>
<dbReference type="OrthoDB" id="195574at2157"/>
<dbReference type="Gene3D" id="1.10.8.60">
    <property type="match status" value="1"/>
</dbReference>
<dbReference type="Proteomes" id="UP000186914">
    <property type="component" value="Unassembled WGS sequence"/>
</dbReference>
<evidence type="ECO:0000256" key="1">
    <source>
        <dbReference type="ARBA" id="ARBA00006184"/>
    </source>
</evidence>
<dbReference type="FunFam" id="1.10.8.60:FF:000073">
    <property type="entry name" value="ORC1-type DNA replication protein"/>
    <property type="match status" value="1"/>
</dbReference>
<evidence type="ECO:0000313" key="9">
    <source>
        <dbReference type="Proteomes" id="UP000186914"/>
    </source>
</evidence>
<feature type="domain" description="Cdc6 C-terminal" evidence="7">
    <location>
        <begin position="304"/>
        <end position="387"/>
    </location>
</feature>
<keyword evidence="3 5" id="KW-0547">Nucleotide-binding</keyword>
<dbReference type="InterPro" id="IPR050311">
    <property type="entry name" value="ORC1/CDC6"/>
</dbReference>
<dbReference type="GO" id="GO:0006260">
    <property type="term" value="P:DNA replication"/>
    <property type="evidence" value="ECO:0007669"/>
    <property type="project" value="UniProtKB-UniRule"/>
</dbReference>
<organism evidence="8 9">
    <name type="scientific">Haladaptatus litoreus</name>
    <dbReference type="NCBI Taxonomy" id="553468"/>
    <lineage>
        <taxon>Archaea</taxon>
        <taxon>Methanobacteriati</taxon>
        <taxon>Methanobacteriota</taxon>
        <taxon>Stenosarchaea group</taxon>
        <taxon>Halobacteria</taxon>
        <taxon>Halobacteriales</taxon>
        <taxon>Haladaptataceae</taxon>
        <taxon>Haladaptatus</taxon>
    </lineage>
</organism>
<keyword evidence="2 5" id="KW-0235">DNA replication</keyword>
<dbReference type="RefSeq" id="WP_076428944.1">
    <property type="nucleotide sequence ID" value="NZ_FTNO01000001.1"/>
</dbReference>
<dbReference type="InterPro" id="IPR055237">
    <property type="entry name" value="Cdc6_lid"/>
</dbReference>
<dbReference type="GO" id="GO:0016887">
    <property type="term" value="F:ATP hydrolysis activity"/>
    <property type="evidence" value="ECO:0007669"/>
    <property type="project" value="InterPro"/>
</dbReference>
<evidence type="ECO:0000259" key="7">
    <source>
        <dbReference type="SMART" id="SM01074"/>
    </source>
</evidence>
<keyword evidence="9" id="KW-1185">Reference proteome</keyword>
<dbReference type="Pfam" id="PF22703">
    <property type="entry name" value="Cdc6_lid"/>
    <property type="match status" value="1"/>
</dbReference>
<comment type="function">
    <text evidence="5">Involved in regulation of DNA replication.</text>
</comment>
<dbReference type="PANTHER" id="PTHR10763:SF22">
    <property type="entry name" value="ORC1-TYPE DNA REPLICATION PROTEIN"/>
    <property type="match status" value="1"/>
</dbReference>
<comment type="similarity">
    <text evidence="1 5">Belongs to the CDC6/cdc18 family.</text>
</comment>
<accession>A0A1N6XTB9</accession>
<dbReference type="InterPro" id="IPR014277">
    <property type="entry name" value="Orc1/Cdc6_arc"/>
</dbReference>